<organism evidence="1 2">
    <name type="scientific">Dallia pectoralis</name>
    <name type="common">Alaska blackfish</name>
    <dbReference type="NCBI Taxonomy" id="75939"/>
    <lineage>
        <taxon>Eukaryota</taxon>
        <taxon>Metazoa</taxon>
        <taxon>Chordata</taxon>
        <taxon>Craniata</taxon>
        <taxon>Vertebrata</taxon>
        <taxon>Euteleostomi</taxon>
        <taxon>Actinopterygii</taxon>
        <taxon>Neopterygii</taxon>
        <taxon>Teleostei</taxon>
        <taxon>Protacanthopterygii</taxon>
        <taxon>Esociformes</taxon>
        <taxon>Umbridae</taxon>
        <taxon>Dallia</taxon>
    </lineage>
</organism>
<keyword evidence="2" id="KW-1185">Reference proteome</keyword>
<gene>
    <name evidence="1" type="ORF">DPEC_G00170950</name>
</gene>
<dbReference type="Proteomes" id="UP001157502">
    <property type="component" value="Chromosome 14"/>
</dbReference>
<protein>
    <submittedName>
        <fullName evidence="1">Uncharacterized protein</fullName>
    </submittedName>
</protein>
<dbReference type="EMBL" id="CM055741">
    <property type="protein sequence ID" value="KAJ8001580.1"/>
    <property type="molecule type" value="Genomic_DNA"/>
</dbReference>
<reference evidence="1" key="1">
    <citation type="submission" date="2021-05" db="EMBL/GenBank/DDBJ databases">
        <authorList>
            <person name="Pan Q."/>
            <person name="Jouanno E."/>
            <person name="Zahm M."/>
            <person name="Klopp C."/>
            <person name="Cabau C."/>
            <person name="Louis A."/>
            <person name="Berthelot C."/>
            <person name="Parey E."/>
            <person name="Roest Crollius H."/>
            <person name="Montfort J."/>
            <person name="Robinson-Rechavi M."/>
            <person name="Bouchez O."/>
            <person name="Lampietro C."/>
            <person name="Lopez Roques C."/>
            <person name="Donnadieu C."/>
            <person name="Postlethwait J."/>
            <person name="Bobe J."/>
            <person name="Dillon D."/>
            <person name="Chandos A."/>
            <person name="von Hippel F."/>
            <person name="Guiguen Y."/>
        </authorList>
    </citation>
    <scope>NUCLEOTIDE SEQUENCE</scope>
    <source>
        <strain evidence="1">YG-Jan2019</strain>
    </source>
</reference>
<evidence type="ECO:0000313" key="2">
    <source>
        <dbReference type="Proteomes" id="UP001157502"/>
    </source>
</evidence>
<comment type="caution">
    <text evidence="1">The sequence shown here is derived from an EMBL/GenBank/DDBJ whole genome shotgun (WGS) entry which is preliminary data.</text>
</comment>
<name>A0ACC2GDK0_DALPE</name>
<sequence length="66" mass="7612">MSLRSTGSVLVVFFWYITVVLGQYWDVTYSTQSICVLKGSTVELSCTYKYPSGHQVTETFWFTKKI</sequence>
<proteinExistence type="predicted"/>
<evidence type="ECO:0000313" key="1">
    <source>
        <dbReference type="EMBL" id="KAJ8001580.1"/>
    </source>
</evidence>
<accession>A0ACC2GDK0</accession>